<dbReference type="RefSeq" id="WP_046559192.1">
    <property type="nucleotide sequence ID" value="NZ_LAHO01000024.1"/>
</dbReference>
<evidence type="ECO:0000313" key="4">
    <source>
        <dbReference type="Proteomes" id="UP000034228"/>
    </source>
</evidence>
<keyword evidence="2" id="KW-0378">Hydrolase</keyword>
<dbReference type="PIRSF" id="PIRSF003230">
    <property type="entry name" value="YbgC"/>
    <property type="match status" value="1"/>
</dbReference>
<dbReference type="STRING" id="336831.WG68_18375"/>
<dbReference type="Proteomes" id="UP000034228">
    <property type="component" value="Unassembled WGS sequence"/>
</dbReference>
<sequence>MQHKTLIKVRGYHLDIYQHVNNARYLEFLEEARWGYLEDSGDIDWFAKHNLAWVIVNININYRVAATMGDTLEVLTRFSKVGGKSAVVTQEVRIAGKDAVAADAQVTFVCLDQQTGKAVAIEGELKARLEQHIADA</sequence>
<dbReference type="InterPro" id="IPR050563">
    <property type="entry name" value="4-hydroxybenzoyl-CoA_TE"/>
</dbReference>
<dbReference type="SUPFAM" id="SSF54637">
    <property type="entry name" value="Thioesterase/thiol ester dehydrase-isomerase"/>
    <property type="match status" value="1"/>
</dbReference>
<dbReference type="NCBIfam" id="TIGR00051">
    <property type="entry name" value="YbgC/FadM family acyl-CoA thioesterase"/>
    <property type="match status" value="1"/>
</dbReference>
<keyword evidence="4" id="KW-1185">Reference proteome</keyword>
<organism evidence="3 4">
    <name type="scientific">Arsukibacterium ikkense</name>
    <dbReference type="NCBI Taxonomy" id="336831"/>
    <lineage>
        <taxon>Bacteria</taxon>
        <taxon>Pseudomonadati</taxon>
        <taxon>Pseudomonadota</taxon>
        <taxon>Gammaproteobacteria</taxon>
        <taxon>Chromatiales</taxon>
        <taxon>Chromatiaceae</taxon>
        <taxon>Arsukibacterium</taxon>
    </lineage>
</organism>
<dbReference type="Pfam" id="PF13279">
    <property type="entry name" value="4HBT_2"/>
    <property type="match status" value="1"/>
</dbReference>
<comment type="similarity">
    <text evidence="1">Belongs to the 4-hydroxybenzoyl-CoA thioesterase family.</text>
</comment>
<gene>
    <name evidence="3" type="ORF">WG68_18375</name>
</gene>
<dbReference type="InterPro" id="IPR029069">
    <property type="entry name" value="HotDog_dom_sf"/>
</dbReference>
<evidence type="ECO:0000256" key="1">
    <source>
        <dbReference type="ARBA" id="ARBA00005953"/>
    </source>
</evidence>
<dbReference type="Gene3D" id="3.10.129.10">
    <property type="entry name" value="Hotdog Thioesterase"/>
    <property type="match status" value="1"/>
</dbReference>
<name>A0A0M2V2M7_9GAMM</name>
<comment type="caution">
    <text evidence="3">The sequence shown here is derived from an EMBL/GenBank/DDBJ whole genome shotgun (WGS) entry which is preliminary data.</text>
</comment>
<reference evidence="3 4" key="1">
    <citation type="submission" date="2015-03" db="EMBL/GenBank/DDBJ databases">
        <title>Draft genome sequences of two protease-producing strains of Arsukibacterium isolated from two cold and alkaline environments.</title>
        <authorList>
            <person name="Lylloff J.E."/>
            <person name="Skov L.B."/>
            <person name="Jepsen M."/>
            <person name="Hallin P.F."/>
            <person name="Sorensen S.J."/>
            <person name="Stougaard P."/>
            <person name="Glaring M.A."/>
        </authorList>
    </citation>
    <scope>NUCLEOTIDE SEQUENCE [LARGE SCALE GENOMIC DNA]</scope>
    <source>
        <strain evidence="3 4">GCM72</strain>
    </source>
</reference>
<accession>A0A0M2V2M7</accession>
<dbReference type="GO" id="GO:0047617">
    <property type="term" value="F:fatty acyl-CoA hydrolase activity"/>
    <property type="evidence" value="ECO:0007669"/>
    <property type="project" value="TreeGrafter"/>
</dbReference>
<dbReference type="AlphaFoldDB" id="A0A0M2V2M7"/>
<dbReference type="CDD" id="cd00586">
    <property type="entry name" value="4HBT"/>
    <property type="match status" value="1"/>
</dbReference>
<dbReference type="PANTHER" id="PTHR31793">
    <property type="entry name" value="4-HYDROXYBENZOYL-COA THIOESTERASE FAMILY MEMBER"/>
    <property type="match status" value="1"/>
</dbReference>
<protein>
    <submittedName>
        <fullName evidence="3">Thioesterase</fullName>
    </submittedName>
</protein>
<proteinExistence type="inferred from homology"/>
<dbReference type="OrthoDB" id="9799036at2"/>
<dbReference type="EMBL" id="LAHO01000024">
    <property type="protein sequence ID" value="KKO43905.1"/>
    <property type="molecule type" value="Genomic_DNA"/>
</dbReference>
<dbReference type="PATRIC" id="fig|336831.14.peg.1069"/>
<dbReference type="PANTHER" id="PTHR31793:SF24">
    <property type="entry name" value="LONG-CHAIN ACYL-COA THIOESTERASE FADM"/>
    <property type="match status" value="1"/>
</dbReference>
<evidence type="ECO:0000256" key="2">
    <source>
        <dbReference type="ARBA" id="ARBA00022801"/>
    </source>
</evidence>
<evidence type="ECO:0000313" key="3">
    <source>
        <dbReference type="EMBL" id="KKO43905.1"/>
    </source>
</evidence>
<dbReference type="InterPro" id="IPR006684">
    <property type="entry name" value="YbgC/YbaW"/>
</dbReference>